<feature type="compositionally biased region" description="Polar residues" evidence="1">
    <location>
        <begin position="1"/>
        <end position="13"/>
    </location>
</feature>
<feature type="non-terminal residue" evidence="2">
    <location>
        <position position="1"/>
    </location>
</feature>
<sequence>VPSMPHSQTNTTRHNQHQAPFYRECDLKQDLSIATAKVSNLNSINSSNGNHSKSNLSAAVAAANASTNTAGQYPWIHRHPPQQQPQEYMIQQTPIQKIEARIAQMTMEDYAKEKIVLLLTGIV</sequence>
<organism evidence="2 3">
    <name type="scientific">Entomortierella chlamydospora</name>
    <dbReference type="NCBI Taxonomy" id="101097"/>
    <lineage>
        <taxon>Eukaryota</taxon>
        <taxon>Fungi</taxon>
        <taxon>Fungi incertae sedis</taxon>
        <taxon>Mucoromycota</taxon>
        <taxon>Mortierellomycotina</taxon>
        <taxon>Mortierellomycetes</taxon>
        <taxon>Mortierellales</taxon>
        <taxon>Mortierellaceae</taxon>
        <taxon>Entomortierella</taxon>
    </lineage>
</organism>
<dbReference type="Proteomes" id="UP000703661">
    <property type="component" value="Unassembled WGS sequence"/>
</dbReference>
<comment type="caution">
    <text evidence="2">The sequence shown here is derived from an EMBL/GenBank/DDBJ whole genome shotgun (WGS) entry which is preliminary data.</text>
</comment>
<feature type="region of interest" description="Disordered" evidence="1">
    <location>
        <begin position="1"/>
        <end position="20"/>
    </location>
</feature>
<protein>
    <submittedName>
        <fullName evidence="2">Uncharacterized protein</fullName>
    </submittedName>
</protein>
<dbReference type="AlphaFoldDB" id="A0A9P6MJB6"/>
<reference evidence="2" key="1">
    <citation type="journal article" date="2020" name="Fungal Divers.">
        <title>Resolving the Mortierellaceae phylogeny through synthesis of multi-gene phylogenetics and phylogenomics.</title>
        <authorList>
            <person name="Vandepol N."/>
            <person name="Liber J."/>
            <person name="Desiro A."/>
            <person name="Na H."/>
            <person name="Kennedy M."/>
            <person name="Barry K."/>
            <person name="Grigoriev I.V."/>
            <person name="Miller A.N."/>
            <person name="O'Donnell K."/>
            <person name="Stajich J.E."/>
            <person name="Bonito G."/>
        </authorList>
    </citation>
    <scope>NUCLEOTIDE SEQUENCE</scope>
    <source>
        <strain evidence="2">NRRL 2769</strain>
    </source>
</reference>
<gene>
    <name evidence="2" type="ORF">BGZ80_005749</name>
</gene>
<proteinExistence type="predicted"/>
<evidence type="ECO:0000313" key="2">
    <source>
        <dbReference type="EMBL" id="KAG0003705.1"/>
    </source>
</evidence>
<name>A0A9P6MJB6_9FUNG</name>
<accession>A0A9P6MJB6</accession>
<evidence type="ECO:0000313" key="3">
    <source>
        <dbReference type="Proteomes" id="UP000703661"/>
    </source>
</evidence>
<dbReference type="OrthoDB" id="2427604at2759"/>
<keyword evidence="3" id="KW-1185">Reference proteome</keyword>
<evidence type="ECO:0000256" key="1">
    <source>
        <dbReference type="SAM" id="MobiDB-lite"/>
    </source>
</evidence>
<dbReference type="EMBL" id="JAAAID010002826">
    <property type="protein sequence ID" value="KAG0003705.1"/>
    <property type="molecule type" value="Genomic_DNA"/>
</dbReference>